<reference evidence="2" key="1">
    <citation type="submission" date="2024-09" db="EMBL/GenBank/DDBJ databases">
        <authorList>
            <person name="Sun Q."/>
        </authorList>
    </citation>
    <scope>NUCLEOTIDE SEQUENCE [LARGE SCALE GENOMIC DNA]</scope>
    <source>
        <strain evidence="2">JCM 31273</strain>
    </source>
</reference>
<protein>
    <recommendedName>
        <fullName evidence="1">DUF8134 domain-containing protein</fullName>
    </recommendedName>
</protein>
<dbReference type="GeneID" id="67210467"/>
<name>A0ABD5MSA8_9EURY</name>
<feature type="domain" description="DUF8134" evidence="1">
    <location>
        <begin position="1"/>
        <end position="102"/>
    </location>
</feature>
<dbReference type="EMBL" id="JBHMAJ010000007">
    <property type="protein sequence ID" value="MFB9824891.1"/>
    <property type="molecule type" value="Genomic_DNA"/>
</dbReference>
<dbReference type="InterPro" id="IPR058447">
    <property type="entry name" value="DUF8134"/>
</dbReference>
<dbReference type="AlphaFoldDB" id="A0ABD5MSA8"/>
<organism evidence="2 3">
    <name type="scientific">Halobaculum roseum</name>
    <dbReference type="NCBI Taxonomy" id="2175149"/>
    <lineage>
        <taxon>Archaea</taxon>
        <taxon>Methanobacteriati</taxon>
        <taxon>Methanobacteriota</taxon>
        <taxon>Stenosarchaea group</taxon>
        <taxon>Halobacteria</taxon>
        <taxon>Halobacteriales</taxon>
        <taxon>Haloferacaceae</taxon>
        <taxon>Halobaculum</taxon>
    </lineage>
</organism>
<dbReference type="Pfam" id="PF26455">
    <property type="entry name" value="DUF8134"/>
    <property type="match status" value="1"/>
</dbReference>
<comment type="caution">
    <text evidence="2">The sequence shown here is derived from an EMBL/GenBank/DDBJ whole genome shotgun (WGS) entry which is preliminary data.</text>
</comment>
<gene>
    <name evidence="2" type="ORF">ACFFOL_12035</name>
</gene>
<sequence length="123" mass="12757">MSVALRVLDDGAWVSVNDERRVSVSELWRVAGGDDPVCACDCADYVVEGFTDVGVDGRTVTADVYGQCIRCGQAATVRGLPVGRIVDGEFRSVAGEAVRFPDGALGAPAASQALPVPDSVGED</sequence>
<evidence type="ECO:0000313" key="3">
    <source>
        <dbReference type="Proteomes" id="UP001589595"/>
    </source>
</evidence>
<proteinExistence type="predicted"/>
<accession>A0ABD5MSA8</accession>
<dbReference type="Proteomes" id="UP001589595">
    <property type="component" value="Unassembled WGS sequence"/>
</dbReference>
<dbReference type="RefSeq" id="WP_225935195.1">
    <property type="nucleotide sequence ID" value="NZ_CP082286.1"/>
</dbReference>
<keyword evidence="3" id="KW-1185">Reference proteome</keyword>
<evidence type="ECO:0000313" key="2">
    <source>
        <dbReference type="EMBL" id="MFB9824891.1"/>
    </source>
</evidence>
<evidence type="ECO:0000259" key="1">
    <source>
        <dbReference type="Pfam" id="PF26455"/>
    </source>
</evidence>